<dbReference type="Proteomes" id="UP000182054">
    <property type="component" value="Unassembled WGS sequence"/>
</dbReference>
<proteinExistence type="predicted"/>
<reference evidence="1 2" key="1">
    <citation type="submission" date="2016-10" db="EMBL/GenBank/DDBJ databases">
        <authorList>
            <person name="de Groot N.N."/>
        </authorList>
    </citation>
    <scope>NUCLEOTIDE SEQUENCE [LARGE SCALE GENOMIC DNA]</scope>
    <source>
        <strain evidence="1 2">DSM 44908</strain>
    </source>
</reference>
<evidence type="ECO:0000313" key="2">
    <source>
        <dbReference type="Proteomes" id="UP000182054"/>
    </source>
</evidence>
<name>A0A1I0U360_9NOCA</name>
<dbReference type="AlphaFoldDB" id="A0A1I0U360"/>
<gene>
    <name evidence="1" type="ORF">SAMN05444374_112124</name>
</gene>
<accession>A0A1I0U360</accession>
<evidence type="ECO:0000313" key="1">
    <source>
        <dbReference type="EMBL" id="SFA58464.1"/>
    </source>
</evidence>
<sequence>MSRSGVSFAVHIDTKGDHMCDGPIDLGMVKKNIRNRGWHVTAVHGGGDFAYTSGLTENGLPELLCHGLPARLAYEVFAELRETMLDDPALVAPSMTIHGAVGGIPALSFVEVLDRSDMVVTRALYPQFTALQVVWPDAYGVFPWEEHYTMCADHQPLRGI</sequence>
<dbReference type="EMBL" id="FOJN01000012">
    <property type="protein sequence ID" value="SFA58464.1"/>
    <property type="molecule type" value="Genomic_DNA"/>
</dbReference>
<organism evidence="1 2">
    <name type="scientific">Rhodococcoides kroppenstedtii</name>
    <dbReference type="NCBI Taxonomy" id="293050"/>
    <lineage>
        <taxon>Bacteria</taxon>
        <taxon>Bacillati</taxon>
        <taxon>Actinomycetota</taxon>
        <taxon>Actinomycetes</taxon>
        <taxon>Mycobacteriales</taxon>
        <taxon>Nocardiaceae</taxon>
        <taxon>Rhodococcoides</taxon>
    </lineage>
</organism>
<protein>
    <recommendedName>
        <fullName evidence="3">DUF4262 domain-containing protein</fullName>
    </recommendedName>
</protein>
<dbReference type="InterPro" id="IPR025358">
    <property type="entry name" value="DUF4262"/>
</dbReference>
<evidence type="ECO:0008006" key="3">
    <source>
        <dbReference type="Google" id="ProtNLM"/>
    </source>
</evidence>
<dbReference type="Pfam" id="PF14081">
    <property type="entry name" value="DUF4262"/>
    <property type="match status" value="1"/>
</dbReference>